<comment type="subcellular location">
    <subcellularLocation>
        <location evidence="1">Cytoplasm</location>
        <location evidence="1">Cytoskeleton</location>
    </subcellularLocation>
</comment>
<dbReference type="PROSITE" id="PS50067">
    <property type="entry name" value="KINESIN_MOTOR_2"/>
    <property type="match status" value="1"/>
</dbReference>
<comment type="similarity">
    <text evidence="5">Belongs to the TRAFAC class myosin-kinesin ATPase superfamily. Kinesin family.</text>
</comment>
<evidence type="ECO:0000256" key="5">
    <source>
        <dbReference type="PROSITE-ProRule" id="PRU00283"/>
    </source>
</evidence>
<feature type="coiled-coil region" evidence="6">
    <location>
        <begin position="1180"/>
        <end position="1207"/>
    </location>
</feature>
<keyword evidence="4" id="KW-0963">Cytoplasm</keyword>
<proteinExistence type="inferred from homology"/>
<dbReference type="GO" id="GO:0005524">
    <property type="term" value="F:ATP binding"/>
    <property type="evidence" value="ECO:0007669"/>
    <property type="project" value="UniProtKB-KW"/>
</dbReference>
<dbReference type="Gene3D" id="3.40.850.10">
    <property type="entry name" value="Kinesin motor domain"/>
    <property type="match status" value="1"/>
</dbReference>
<dbReference type="InterPro" id="IPR027640">
    <property type="entry name" value="Kinesin-like_fam"/>
</dbReference>
<accession>A0AA39HSU6</accession>
<protein>
    <recommendedName>
        <fullName evidence="8">Kinesin motor domain-containing protein</fullName>
    </recommendedName>
</protein>
<feature type="compositionally biased region" description="Polar residues" evidence="7">
    <location>
        <begin position="1115"/>
        <end position="1133"/>
    </location>
</feature>
<dbReference type="InterPro" id="IPR027417">
    <property type="entry name" value="P-loop_NTPase"/>
</dbReference>
<feature type="region of interest" description="Disordered" evidence="7">
    <location>
        <begin position="413"/>
        <end position="482"/>
    </location>
</feature>
<feature type="region of interest" description="Disordered" evidence="7">
    <location>
        <begin position="920"/>
        <end position="942"/>
    </location>
</feature>
<reference evidence="9" key="1">
    <citation type="submission" date="2023-06" db="EMBL/GenBank/DDBJ databases">
        <title>Genomic analysis of the entomopathogenic nematode Steinernema hermaphroditum.</title>
        <authorList>
            <person name="Schwarz E.M."/>
            <person name="Heppert J.K."/>
            <person name="Baniya A."/>
            <person name="Schwartz H.T."/>
            <person name="Tan C.-H."/>
            <person name="Antoshechkin I."/>
            <person name="Sternberg P.W."/>
            <person name="Goodrich-Blair H."/>
            <person name="Dillman A.R."/>
        </authorList>
    </citation>
    <scope>NUCLEOTIDE SEQUENCE</scope>
    <source>
        <strain evidence="9">PS9179</strain>
        <tissue evidence="9">Whole animal</tissue>
    </source>
</reference>
<evidence type="ECO:0000256" key="6">
    <source>
        <dbReference type="SAM" id="Coils"/>
    </source>
</evidence>
<evidence type="ECO:0000259" key="8">
    <source>
        <dbReference type="PROSITE" id="PS50067"/>
    </source>
</evidence>
<feature type="compositionally biased region" description="Polar residues" evidence="7">
    <location>
        <begin position="1074"/>
        <end position="1090"/>
    </location>
</feature>
<evidence type="ECO:0000256" key="1">
    <source>
        <dbReference type="ARBA" id="ARBA00004245"/>
    </source>
</evidence>
<evidence type="ECO:0000256" key="7">
    <source>
        <dbReference type="SAM" id="MobiDB-lite"/>
    </source>
</evidence>
<feature type="compositionally biased region" description="Basic and acidic residues" evidence="7">
    <location>
        <begin position="1032"/>
        <end position="1041"/>
    </location>
</feature>
<dbReference type="GO" id="GO:0003777">
    <property type="term" value="F:microtubule motor activity"/>
    <property type="evidence" value="ECO:0007669"/>
    <property type="project" value="InterPro"/>
</dbReference>
<dbReference type="InterPro" id="IPR036961">
    <property type="entry name" value="Kinesin_motor_dom_sf"/>
</dbReference>
<dbReference type="EMBL" id="JAUCMV010000003">
    <property type="protein sequence ID" value="KAK0410278.1"/>
    <property type="molecule type" value="Genomic_DNA"/>
</dbReference>
<dbReference type="Proteomes" id="UP001175271">
    <property type="component" value="Unassembled WGS sequence"/>
</dbReference>
<keyword evidence="3" id="KW-0067">ATP-binding</keyword>
<comment type="caution">
    <text evidence="5">Lacks conserved residue(s) required for the propagation of feature annotation.</text>
</comment>
<dbReference type="Pfam" id="PF00225">
    <property type="entry name" value="Kinesin"/>
    <property type="match status" value="1"/>
</dbReference>
<dbReference type="InterPro" id="IPR001752">
    <property type="entry name" value="Kinesin_motor_dom"/>
</dbReference>
<sequence length="1251" mass="137484">MHENQCPIGRISVKSSLGVKKLHKMIPSAFDSIHVVTRRRKLVSPTAPPPIPRPSSHSEKGADDLRIGPLQKMYGSGESTSHAFPPTLLRIASAPPRTTFNKLRICLRLSKADLSSQLLSFDPASSSAQFTVNNASKTSSSNAFHQVFAPEVTQQEICSNCLPELLHTVFSGSDASLLYFGGASRLKDELLYSSRPNNYGIFVAALAWTFKLITEFRERKPQFRYSVRISALHYSQKTDSLIDLFEQFNEKPGKPITVVDDPALGIRVENQTEIRVDSVDKAMFYLDRLIDHRTIEDEESQRGSHVFFYILVYRYKVEGNQVAGGKSRFCLMDLGLGEKHSRNGHITLSAIGNILLAIFQGQKHLPSRQNIFCQLLKESIGNSRTKSSVLLSTLPSNEEDHIIQLASRLHRATRSAVRRGKSGSDHSSVASDDKPVRRRLPVDSEQSSSEQSCAETVIFLGPSLKTKEPTPPDPPRSFRKTSEPVTIDFPRCHSAPRTPVHGPAPQPVPIDFPPFYKTASHSLPRNCTFAPPSPLRRTTHDDKFFAIQNPMATEAPPKVPKTPEVDPKKNQMIMNWLRQQENTNGSPRRFQGQQEYGHDVGGVGVPLPEKKPSFFGAKFARLATKMDSAIQCNEEDIDSEMLHVWNAARYLDDIVEDEEESLRTSSLLSSTANREALAEKTNDVNILSMDVEQISLHGNDDDADSVELEDDDLEKAMAASISSIRSHEILSRLNSVSEDPSTESHEPTEMDLYRRASHLEAYACERLREMEQEEEQKKRDKKRLAALSKAKIRQLCCQQPASAEGSSSIVDGNVLIFGNSEEDTSAATTSVSAGCSPLMPRPMARLLNGKPSEANNSLVALTSNEDLKKTPSSPTLKARLKAMWGGGGDNARKLVEVKTPKVPPTKEKWKVKQLNCCQSPSMASSATSSIPEASEASEEHVGSIPEIPPEIAQQITQQLTNYALKAKTLRQVVSSDSLSSTPLHPKLSASCQPSPVRSAALQQTLSVQNIPLEGRHHRKASASSAIPKATTRRKDSVESIRREKKASSSRVRSKERRSSLESGHSSSIPSPYSKVTNAKTVDTGAYSSGHGSDETGSVVHCRPSAASGANGGVLSGTSSRARNRESFSASSGYESADYGRYKSKGNSFDAKLVKLPVLNAKPPKPITSQAPTSPQTQAVIDHLYARRAHLQAELSAAKRRIGAAEELSRADDHYADLNPETVLETLSQETRILEKRIAACQSHVLLVTSFL</sequence>
<gene>
    <name evidence="9" type="ORF">QR680_005038</name>
</gene>
<name>A0AA39HSU6_9BILA</name>
<comment type="caution">
    <text evidence="9">The sequence shown here is derived from an EMBL/GenBank/DDBJ whole genome shotgun (WGS) entry which is preliminary data.</text>
</comment>
<feature type="compositionally biased region" description="Low complexity" evidence="7">
    <location>
        <begin position="920"/>
        <end position="934"/>
    </location>
</feature>
<keyword evidence="2" id="KW-0547">Nucleotide-binding</keyword>
<dbReference type="PANTHER" id="PTHR21608">
    <property type="entry name" value="KINESIN-LIKE PROTEIN CG14535"/>
    <property type="match status" value="1"/>
</dbReference>
<evidence type="ECO:0000256" key="3">
    <source>
        <dbReference type="ARBA" id="ARBA00022840"/>
    </source>
</evidence>
<feature type="compositionally biased region" description="Low complexity" evidence="7">
    <location>
        <begin position="1060"/>
        <end position="1073"/>
    </location>
</feature>
<feature type="region of interest" description="Disordered" evidence="7">
    <location>
        <begin position="41"/>
        <end position="63"/>
    </location>
</feature>
<keyword evidence="10" id="KW-1185">Reference proteome</keyword>
<dbReference type="GO" id="GO:0008017">
    <property type="term" value="F:microtubule binding"/>
    <property type="evidence" value="ECO:0007669"/>
    <property type="project" value="InterPro"/>
</dbReference>
<dbReference type="AlphaFoldDB" id="A0AA39HSU6"/>
<dbReference type="GO" id="GO:0005856">
    <property type="term" value="C:cytoskeleton"/>
    <property type="evidence" value="ECO:0007669"/>
    <property type="project" value="UniProtKB-SubCell"/>
</dbReference>
<evidence type="ECO:0000313" key="9">
    <source>
        <dbReference type="EMBL" id="KAK0410278.1"/>
    </source>
</evidence>
<dbReference type="SUPFAM" id="SSF52540">
    <property type="entry name" value="P-loop containing nucleoside triphosphate hydrolases"/>
    <property type="match status" value="1"/>
</dbReference>
<organism evidence="9 10">
    <name type="scientific">Steinernema hermaphroditum</name>
    <dbReference type="NCBI Taxonomy" id="289476"/>
    <lineage>
        <taxon>Eukaryota</taxon>
        <taxon>Metazoa</taxon>
        <taxon>Ecdysozoa</taxon>
        <taxon>Nematoda</taxon>
        <taxon>Chromadorea</taxon>
        <taxon>Rhabditida</taxon>
        <taxon>Tylenchina</taxon>
        <taxon>Panagrolaimomorpha</taxon>
        <taxon>Strongyloidoidea</taxon>
        <taxon>Steinernematidae</taxon>
        <taxon>Steinernema</taxon>
    </lineage>
</organism>
<feature type="domain" description="Kinesin motor" evidence="8">
    <location>
        <begin position="102"/>
        <end position="418"/>
    </location>
</feature>
<dbReference type="GO" id="GO:0007018">
    <property type="term" value="P:microtubule-based movement"/>
    <property type="evidence" value="ECO:0007669"/>
    <property type="project" value="InterPro"/>
</dbReference>
<dbReference type="PANTHER" id="PTHR21608:SF7">
    <property type="entry name" value="KINESIN-LIKE PROTEIN CG14535"/>
    <property type="match status" value="1"/>
</dbReference>
<dbReference type="SMART" id="SM00129">
    <property type="entry name" value="KISc"/>
    <property type="match status" value="1"/>
</dbReference>
<evidence type="ECO:0000256" key="2">
    <source>
        <dbReference type="ARBA" id="ARBA00022741"/>
    </source>
</evidence>
<keyword evidence="4" id="KW-0206">Cytoskeleton</keyword>
<feature type="region of interest" description="Disordered" evidence="7">
    <location>
        <begin position="1010"/>
        <end position="1140"/>
    </location>
</feature>
<evidence type="ECO:0000313" key="10">
    <source>
        <dbReference type="Proteomes" id="UP001175271"/>
    </source>
</evidence>
<evidence type="ECO:0000256" key="4">
    <source>
        <dbReference type="ARBA" id="ARBA00023212"/>
    </source>
</evidence>
<keyword evidence="6" id="KW-0175">Coiled coil</keyword>